<keyword evidence="2" id="KW-1185">Reference proteome</keyword>
<protein>
    <recommendedName>
        <fullName evidence="3">UrcA family protein</fullName>
    </recommendedName>
</protein>
<dbReference type="EMBL" id="JAJITD010000003">
    <property type="protein sequence ID" value="MCC8392179.1"/>
    <property type="molecule type" value="Genomic_DNA"/>
</dbReference>
<evidence type="ECO:0000313" key="1">
    <source>
        <dbReference type="EMBL" id="MCC8392179.1"/>
    </source>
</evidence>
<proteinExistence type="predicted"/>
<evidence type="ECO:0000313" key="2">
    <source>
        <dbReference type="Proteomes" id="UP001431019"/>
    </source>
</evidence>
<name>A0ABS8JQL6_9BURK</name>
<gene>
    <name evidence="1" type="ORF">LJ656_06220</name>
</gene>
<reference evidence="1 2" key="1">
    <citation type="submission" date="2021-11" db="EMBL/GenBank/DDBJ databases">
        <authorList>
            <person name="Oh E.-T."/>
            <person name="Kim S.-B."/>
        </authorList>
    </citation>
    <scope>NUCLEOTIDE SEQUENCE [LARGE SCALE GENOMIC DNA]</scope>
    <source>
        <strain evidence="1 2">MMS20-SJTR3</strain>
    </source>
</reference>
<dbReference type="Proteomes" id="UP001431019">
    <property type="component" value="Unassembled WGS sequence"/>
</dbReference>
<evidence type="ECO:0008006" key="3">
    <source>
        <dbReference type="Google" id="ProtNLM"/>
    </source>
</evidence>
<sequence length="119" mass="12521">MSKHLSRTARLVALAGCACLPIAKGHADEVCPTYVVLRSGTVFDVAKMIADSGSAATALARVRTDLAQIRHYGGCTSVPNNPRHAECEEIVAAAEKAIVALKSCADGESLDAAMNKKRR</sequence>
<organism evidence="1 2">
    <name type="scientific">Paraburkholderia sejongensis</name>
    <dbReference type="NCBI Taxonomy" id="2886946"/>
    <lineage>
        <taxon>Bacteria</taxon>
        <taxon>Pseudomonadati</taxon>
        <taxon>Pseudomonadota</taxon>
        <taxon>Betaproteobacteria</taxon>
        <taxon>Burkholderiales</taxon>
        <taxon>Burkholderiaceae</taxon>
        <taxon>Paraburkholderia</taxon>
    </lineage>
</organism>
<accession>A0ABS8JQL6</accession>
<dbReference type="RefSeq" id="WP_230508396.1">
    <property type="nucleotide sequence ID" value="NZ_JAJITD010000003.1"/>
</dbReference>
<comment type="caution">
    <text evidence="1">The sequence shown here is derived from an EMBL/GenBank/DDBJ whole genome shotgun (WGS) entry which is preliminary data.</text>
</comment>